<keyword evidence="4" id="KW-1185">Reference proteome</keyword>
<reference evidence="3" key="1">
    <citation type="submission" date="2020-05" db="EMBL/GenBank/DDBJ databases">
        <title>Phylogenomic resolution of chytrid fungi.</title>
        <authorList>
            <person name="Stajich J.E."/>
            <person name="Amses K."/>
            <person name="Simmons R."/>
            <person name="Seto K."/>
            <person name="Myers J."/>
            <person name="Bonds A."/>
            <person name="Quandt C.A."/>
            <person name="Barry K."/>
            <person name="Liu P."/>
            <person name="Grigoriev I."/>
            <person name="Longcore J.E."/>
            <person name="James T.Y."/>
        </authorList>
    </citation>
    <scope>NUCLEOTIDE SEQUENCE</scope>
    <source>
        <strain evidence="3">JEL0513</strain>
    </source>
</reference>
<dbReference type="AlphaFoldDB" id="A0AAD5XGP7"/>
<keyword evidence="2" id="KW-0472">Membrane</keyword>
<dbReference type="PANTHER" id="PTHR41386">
    <property type="entry name" value="INTEGRAL MEMBRANE PROTEIN-RELATED"/>
    <property type="match status" value="1"/>
</dbReference>
<feature type="coiled-coil region" evidence="1">
    <location>
        <begin position="122"/>
        <end position="160"/>
    </location>
</feature>
<evidence type="ECO:0000313" key="3">
    <source>
        <dbReference type="EMBL" id="KAJ3138753.1"/>
    </source>
</evidence>
<comment type="caution">
    <text evidence="3">The sequence shown here is derived from an EMBL/GenBank/DDBJ whole genome shotgun (WGS) entry which is preliminary data.</text>
</comment>
<dbReference type="PANTHER" id="PTHR41386:SF1">
    <property type="entry name" value="MEMBRANE PROTEIN"/>
    <property type="match status" value="1"/>
</dbReference>
<keyword evidence="2" id="KW-0812">Transmembrane</keyword>
<dbReference type="InterPro" id="IPR010406">
    <property type="entry name" value="DUF1003"/>
</dbReference>
<gene>
    <name evidence="3" type="ORF">HK100_012425</name>
</gene>
<accession>A0AAD5XGP7</accession>
<feature type="non-terminal residue" evidence="3">
    <location>
        <position position="612"/>
    </location>
</feature>
<evidence type="ECO:0000256" key="1">
    <source>
        <dbReference type="SAM" id="Coils"/>
    </source>
</evidence>
<evidence type="ECO:0008006" key="5">
    <source>
        <dbReference type="Google" id="ProtNLM"/>
    </source>
</evidence>
<sequence>MRHPTQAVCQAVLIQEAERSNSFANDTQLLQQSTVFGISTNAADQIQPQSQQQTQQTQQTQQKSQTICVICDEPLPYPLDSRTVEISSLKPRFLRELKKLYPLRPLPPNYRVCTKDLAQLMQSRIETLLEQDQRELSRLQNEAMKNLGEYEQREQNWQKQFEQGWTLSEKAADIVARFGGSWRFIGVLIGFLAFWALTNILLSQSWSTGSAWDPYPFILLNLFLSMIAALQAPVIMMSQNRQAQLDRLQSDYVSTIILRSEHQVRHVNAKLDHLLNEQWRRLLEIQQTQTDLLQMLQFRHYSHIHPEDAANVMKTPSKLQQSEQTEIDVSLFTNPLATPNPFGIVRSESFSVMATSNPSLPRPTIPVGEIHWCVETHPDNHVKMLLAEYFGIPHNSSPSSEELLFAHWHTDGDNFIGFVSDVQVEVKHSSPVVRRIVYDMTFNDPSATLDDILAGEGTVELRNDFDVKCMDLDGRYLRVEIHHKDKSPAAFPNGDLPPRYKSTFAHKREDKITDFWKQRVSRLNFTYSPPHQVAVLSLSDRQICERMRVDFFPENTVNHAKVYMRRLDLSVIVSAGDQGVDGMLSYMKEVVGKRPLSKSWIPVAYALWPENY</sequence>
<evidence type="ECO:0000313" key="4">
    <source>
        <dbReference type="Proteomes" id="UP001211907"/>
    </source>
</evidence>
<dbReference type="EMBL" id="JADGJH010000089">
    <property type="protein sequence ID" value="KAJ3138753.1"/>
    <property type="molecule type" value="Genomic_DNA"/>
</dbReference>
<feature type="transmembrane region" description="Helical" evidence="2">
    <location>
        <begin position="214"/>
        <end position="237"/>
    </location>
</feature>
<dbReference type="Proteomes" id="UP001211907">
    <property type="component" value="Unassembled WGS sequence"/>
</dbReference>
<keyword evidence="1" id="KW-0175">Coiled coil</keyword>
<proteinExistence type="predicted"/>
<evidence type="ECO:0000256" key="2">
    <source>
        <dbReference type="SAM" id="Phobius"/>
    </source>
</evidence>
<dbReference type="Pfam" id="PF06210">
    <property type="entry name" value="DUF1003"/>
    <property type="match status" value="1"/>
</dbReference>
<feature type="transmembrane region" description="Helical" evidence="2">
    <location>
        <begin position="184"/>
        <end position="202"/>
    </location>
</feature>
<keyword evidence="2" id="KW-1133">Transmembrane helix</keyword>
<name>A0AAD5XGP7_9FUNG</name>
<protein>
    <recommendedName>
        <fullName evidence="5">DUF1003 domain-containing protein</fullName>
    </recommendedName>
</protein>
<organism evidence="3 4">
    <name type="scientific">Physocladia obscura</name>
    <dbReference type="NCBI Taxonomy" id="109957"/>
    <lineage>
        <taxon>Eukaryota</taxon>
        <taxon>Fungi</taxon>
        <taxon>Fungi incertae sedis</taxon>
        <taxon>Chytridiomycota</taxon>
        <taxon>Chytridiomycota incertae sedis</taxon>
        <taxon>Chytridiomycetes</taxon>
        <taxon>Chytridiales</taxon>
        <taxon>Chytriomycetaceae</taxon>
        <taxon>Physocladia</taxon>
    </lineage>
</organism>